<protein>
    <submittedName>
        <fullName evidence="1">Uncharacterized protein</fullName>
    </submittedName>
</protein>
<dbReference type="Proteomes" id="UP001358586">
    <property type="component" value="Chromosome 8"/>
</dbReference>
<reference evidence="1 2" key="1">
    <citation type="submission" date="2023-03" db="EMBL/GenBank/DDBJ databases">
        <title>WGS of Gossypium arboreum.</title>
        <authorList>
            <person name="Yu D."/>
        </authorList>
    </citation>
    <scope>NUCLEOTIDE SEQUENCE [LARGE SCALE GENOMIC DNA]</scope>
    <source>
        <tissue evidence="1">Leaf</tissue>
    </source>
</reference>
<accession>A0ABR0NZS9</accession>
<gene>
    <name evidence="1" type="ORF">PVK06_027262</name>
</gene>
<dbReference type="EMBL" id="JARKNE010000008">
    <property type="protein sequence ID" value="KAK5811880.1"/>
    <property type="molecule type" value="Genomic_DNA"/>
</dbReference>
<name>A0ABR0NZS9_GOSAR</name>
<sequence length="89" mass="10076">MVLPQEPITRARAKQFKEAVIALVQHVWDDVNARPIEPVSGHFGNPCRTFLQVQNAMNIWRLKASMNFEGAWTVGGLESLRCMFGQVHV</sequence>
<evidence type="ECO:0000313" key="1">
    <source>
        <dbReference type="EMBL" id="KAK5811880.1"/>
    </source>
</evidence>
<keyword evidence="2" id="KW-1185">Reference proteome</keyword>
<evidence type="ECO:0000313" key="2">
    <source>
        <dbReference type="Proteomes" id="UP001358586"/>
    </source>
</evidence>
<organism evidence="1 2">
    <name type="scientific">Gossypium arboreum</name>
    <name type="common">Tree cotton</name>
    <name type="synonym">Gossypium nanking</name>
    <dbReference type="NCBI Taxonomy" id="29729"/>
    <lineage>
        <taxon>Eukaryota</taxon>
        <taxon>Viridiplantae</taxon>
        <taxon>Streptophyta</taxon>
        <taxon>Embryophyta</taxon>
        <taxon>Tracheophyta</taxon>
        <taxon>Spermatophyta</taxon>
        <taxon>Magnoliopsida</taxon>
        <taxon>eudicotyledons</taxon>
        <taxon>Gunneridae</taxon>
        <taxon>Pentapetalae</taxon>
        <taxon>rosids</taxon>
        <taxon>malvids</taxon>
        <taxon>Malvales</taxon>
        <taxon>Malvaceae</taxon>
        <taxon>Malvoideae</taxon>
        <taxon>Gossypium</taxon>
    </lineage>
</organism>
<proteinExistence type="predicted"/>
<comment type="caution">
    <text evidence="1">The sequence shown here is derived from an EMBL/GenBank/DDBJ whole genome shotgun (WGS) entry which is preliminary data.</text>
</comment>